<gene>
    <name evidence="2" type="ORF">SM436_07990</name>
</gene>
<comment type="caution">
    <text evidence="2">The sequence shown here is derived from an EMBL/GenBank/DDBJ whole genome shotgun (WGS) entry which is preliminary data.</text>
</comment>
<dbReference type="Gene3D" id="1.20.1290.10">
    <property type="entry name" value="AhpD-like"/>
    <property type="match status" value="1"/>
</dbReference>
<dbReference type="InterPro" id="IPR003779">
    <property type="entry name" value="CMD-like"/>
</dbReference>
<keyword evidence="3" id="KW-1185">Reference proteome</keyword>
<proteinExistence type="predicted"/>
<protein>
    <submittedName>
        <fullName evidence="2">Carboxymuconolactone decarboxylase family protein</fullName>
    </submittedName>
</protein>
<evidence type="ECO:0000259" key="1">
    <source>
        <dbReference type="Pfam" id="PF02627"/>
    </source>
</evidence>
<reference evidence="2 3" key="1">
    <citation type="submission" date="2023-11" db="EMBL/GenBank/DDBJ databases">
        <title>Actinomadura monticuli sp. nov., isolated from volcanic ash.</title>
        <authorList>
            <person name="Lee S.D."/>
            <person name="Yang H."/>
            <person name="Kim I.S."/>
        </authorList>
    </citation>
    <scope>NUCLEOTIDE SEQUENCE [LARGE SCALE GENOMIC DNA]</scope>
    <source>
        <strain evidence="2 3">DSM 45346</strain>
    </source>
</reference>
<sequence length="176" mass="19400">MHLPPLPEDEWTEETRAALAVLLPERRLNPRGAGDALATLARHPDLTRAFLTFGRHVMLDSTLPPRLRELAVLRVARRRGCAYEWGHHVKIAARLGLTEAEIEGAGRGEAAGALEKAVLVAVDELDVGSELSEGTWALLGEHLDERQRLDLIFTVGAYCLMAMAFNTFGVEPESER</sequence>
<dbReference type="Proteomes" id="UP001569904">
    <property type="component" value="Unassembled WGS sequence"/>
</dbReference>
<dbReference type="InterPro" id="IPR029032">
    <property type="entry name" value="AhpD-like"/>
</dbReference>
<organism evidence="2 3">
    <name type="scientific">Actinomadura chokoriensis</name>
    <dbReference type="NCBI Taxonomy" id="454156"/>
    <lineage>
        <taxon>Bacteria</taxon>
        <taxon>Bacillati</taxon>
        <taxon>Actinomycetota</taxon>
        <taxon>Actinomycetes</taxon>
        <taxon>Streptosporangiales</taxon>
        <taxon>Thermomonosporaceae</taxon>
        <taxon>Actinomadura</taxon>
    </lineage>
</organism>
<accession>A0ABV4QSR7</accession>
<dbReference type="Pfam" id="PF02627">
    <property type="entry name" value="CMD"/>
    <property type="match status" value="1"/>
</dbReference>
<evidence type="ECO:0000313" key="2">
    <source>
        <dbReference type="EMBL" id="MFA1553626.1"/>
    </source>
</evidence>
<dbReference type="PANTHER" id="PTHR34846">
    <property type="entry name" value="4-CARBOXYMUCONOLACTONE DECARBOXYLASE FAMILY PROTEIN (AFU_ORTHOLOGUE AFUA_6G11590)"/>
    <property type="match status" value="1"/>
</dbReference>
<dbReference type="EMBL" id="JAXCEH010000003">
    <property type="protein sequence ID" value="MFA1553626.1"/>
    <property type="molecule type" value="Genomic_DNA"/>
</dbReference>
<dbReference type="PANTHER" id="PTHR34846:SF5">
    <property type="entry name" value="CARBOXYMUCONOLACTONE DECARBOXYLASE-LIKE DOMAIN-CONTAINING PROTEIN"/>
    <property type="match status" value="1"/>
</dbReference>
<name>A0ABV4QSR7_9ACTN</name>
<evidence type="ECO:0000313" key="3">
    <source>
        <dbReference type="Proteomes" id="UP001569904"/>
    </source>
</evidence>
<feature type="domain" description="Carboxymuconolactone decarboxylase-like" evidence="1">
    <location>
        <begin position="44"/>
        <end position="114"/>
    </location>
</feature>
<dbReference type="SUPFAM" id="SSF69118">
    <property type="entry name" value="AhpD-like"/>
    <property type="match status" value="1"/>
</dbReference>
<dbReference type="RefSeq" id="WP_371940127.1">
    <property type="nucleotide sequence ID" value="NZ_JAXCEH010000003.1"/>
</dbReference>